<organism evidence="1 2">
    <name type="scientific">Phanerochaete sordida</name>
    <dbReference type="NCBI Taxonomy" id="48140"/>
    <lineage>
        <taxon>Eukaryota</taxon>
        <taxon>Fungi</taxon>
        <taxon>Dikarya</taxon>
        <taxon>Basidiomycota</taxon>
        <taxon>Agaricomycotina</taxon>
        <taxon>Agaricomycetes</taxon>
        <taxon>Polyporales</taxon>
        <taxon>Phanerochaetaceae</taxon>
        <taxon>Phanerochaete</taxon>
    </lineage>
</organism>
<dbReference type="OrthoDB" id="2742096at2759"/>
<keyword evidence="2" id="KW-1185">Reference proteome</keyword>
<dbReference type="InterPro" id="IPR014752">
    <property type="entry name" value="Arrestin-like_C"/>
</dbReference>
<evidence type="ECO:0000313" key="2">
    <source>
        <dbReference type="Proteomes" id="UP000703269"/>
    </source>
</evidence>
<evidence type="ECO:0000313" key="1">
    <source>
        <dbReference type="EMBL" id="GJE84028.1"/>
    </source>
</evidence>
<protein>
    <submittedName>
        <fullName evidence="1">Arrestin-N domain-containing protein</fullName>
    </submittedName>
</protein>
<sequence>MVPFSLDFDRRQRLAGERIDGHVELDVLGLTKAKVEDVRLELKGALYVVPARTNSTTSPTVGDTARPVQSVNTKVKPTVDLLSEGMTVWHQGLGQPDVLRVPFSFVLPRDLPPSCEVVCSHWAGSVVYALLITARRSGMHKNEVLEEHIAVVPGSRKGAALHATLSAGPWEGEWKTVRAEKDIRRGLWGEYSHVAAALTLPAVSVFPTDTDIPFALRITTTSRAMDEADAHAAHVFPAPPSRFPDLDFRLERSARCAKERAALSCDLLDRFDCFRPGNSTVAERKEWRPLSQSGPEDAGKGRWRQEATFTSAFRLECAPSFHLEEMELAYGLHLKIAFPGIGNNIVLEYPIEVVAPRALPPRTESPPVPPKD</sequence>
<proteinExistence type="predicted"/>
<reference evidence="1 2" key="1">
    <citation type="submission" date="2021-08" db="EMBL/GenBank/DDBJ databases">
        <title>Draft Genome Sequence of Phanerochaete sordida strain YK-624.</title>
        <authorList>
            <person name="Mori T."/>
            <person name="Dohra H."/>
            <person name="Suzuki T."/>
            <person name="Kawagishi H."/>
            <person name="Hirai H."/>
        </authorList>
    </citation>
    <scope>NUCLEOTIDE SEQUENCE [LARGE SCALE GENOMIC DNA]</scope>
    <source>
        <strain evidence="1 2">YK-624</strain>
    </source>
</reference>
<dbReference type="EMBL" id="BPQB01000001">
    <property type="protein sequence ID" value="GJE84028.1"/>
    <property type="molecule type" value="Genomic_DNA"/>
</dbReference>
<name>A0A9P3L7I3_9APHY</name>
<comment type="caution">
    <text evidence="1">The sequence shown here is derived from an EMBL/GenBank/DDBJ whole genome shotgun (WGS) entry which is preliminary data.</text>
</comment>
<dbReference type="Proteomes" id="UP000703269">
    <property type="component" value="Unassembled WGS sequence"/>
</dbReference>
<accession>A0A9P3L7I3</accession>
<gene>
    <name evidence="1" type="ORF">PsYK624_001020</name>
</gene>
<dbReference type="AlphaFoldDB" id="A0A9P3L7I3"/>
<dbReference type="SUPFAM" id="SSF81296">
    <property type="entry name" value="E set domains"/>
    <property type="match status" value="1"/>
</dbReference>
<dbReference type="Gene3D" id="2.60.40.640">
    <property type="match status" value="1"/>
</dbReference>
<dbReference type="InterPro" id="IPR014756">
    <property type="entry name" value="Ig_E-set"/>
</dbReference>